<evidence type="ECO:0000256" key="1">
    <source>
        <dbReference type="SAM" id="Phobius"/>
    </source>
</evidence>
<keyword evidence="3" id="KW-1185">Reference proteome</keyword>
<evidence type="ECO:0000313" key="3">
    <source>
        <dbReference type="Proteomes" id="UP001302696"/>
    </source>
</evidence>
<keyword evidence="1" id="KW-0812">Transmembrane</keyword>
<dbReference type="RefSeq" id="WP_057773223.1">
    <property type="nucleotide sequence ID" value="NZ_CP019981.1"/>
</dbReference>
<reference evidence="3" key="1">
    <citation type="submission" date="2024-06" db="EMBL/GenBank/DDBJ databases">
        <authorList>
            <person name="Chang H.C."/>
            <person name="Mun S.Y."/>
        </authorList>
    </citation>
    <scope>NUCLEOTIDE SEQUENCE [LARGE SCALE GENOMIC DNA]</scope>
    <source>
        <strain evidence="3">KT1</strain>
    </source>
</reference>
<name>A0ABZ0Q3B8_9LACO</name>
<keyword evidence="1" id="KW-0472">Membrane</keyword>
<gene>
    <name evidence="2" type="ORF">N6G96_09345</name>
</gene>
<proteinExistence type="predicted"/>
<dbReference type="Proteomes" id="UP001302696">
    <property type="component" value="Chromosome"/>
</dbReference>
<dbReference type="Pfam" id="PF10031">
    <property type="entry name" value="DUF2273"/>
    <property type="match status" value="1"/>
</dbReference>
<sequence length="64" mass="7088">MQELIDKYKLPIIGGIIGLILAVLLVTIGFFQTLLLVILVVLGVAVGMYVDKTKLLEKYLNNKN</sequence>
<dbReference type="EMBL" id="CP104778">
    <property type="protein sequence ID" value="WPC21455.1"/>
    <property type="molecule type" value="Genomic_DNA"/>
</dbReference>
<keyword evidence="1" id="KW-1133">Transmembrane helix</keyword>
<organism evidence="2 3">
    <name type="scientific">Pediococcus inopinatus</name>
    <dbReference type="NCBI Taxonomy" id="114090"/>
    <lineage>
        <taxon>Bacteria</taxon>
        <taxon>Bacillati</taxon>
        <taxon>Bacillota</taxon>
        <taxon>Bacilli</taxon>
        <taxon>Lactobacillales</taxon>
        <taxon>Lactobacillaceae</taxon>
        <taxon>Pediococcus</taxon>
    </lineage>
</organism>
<feature type="transmembrane region" description="Helical" evidence="1">
    <location>
        <begin position="34"/>
        <end position="50"/>
    </location>
</feature>
<evidence type="ECO:0000313" key="2">
    <source>
        <dbReference type="EMBL" id="WPC21455.1"/>
    </source>
</evidence>
<accession>A0ABZ0Q3B8</accession>
<protein>
    <submittedName>
        <fullName evidence="2">DUF2273 domain-containing protein</fullName>
    </submittedName>
</protein>
<dbReference type="InterPro" id="IPR018730">
    <property type="entry name" value="DUF2273"/>
</dbReference>